<feature type="region of interest" description="Disordered" evidence="1">
    <location>
        <begin position="27"/>
        <end position="71"/>
    </location>
</feature>
<sequence length="295" mass="31729">MDSVVASKRRAAGESALRAISELYDSQQGLCSSQVTDSQAIEGLMEDERGSSPLPQAQPRDEEPWPFSPFISETPLADAALDAEAVPMKTIHGSTSETMSNGTSNSEQSQSDGEDDEADRSSALANTTGCDFAVIAGGRKQERRVGKLTEHPDISASTSPALNTVCGLTHCSCFSSIVQRLVHLENEYNRVNTLLKAIKTHDAEIAGPALTPPAGSGAASSNFAPTLLLNTETAADLKTTQERLEATHTPSRKRRRTSSPQQAYESYHLTSQVPTPHIRSLDSQIWDAIIEGYED</sequence>
<feature type="compositionally biased region" description="Polar residues" evidence="1">
    <location>
        <begin position="261"/>
        <end position="274"/>
    </location>
</feature>
<dbReference type="EMBL" id="GL377303">
    <property type="protein sequence ID" value="EFJ00622.1"/>
    <property type="molecule type" value="Genomic_DNA"/>
</dbReference>
<dbReference type="Proteomes" id="UP000007431">
    <property type="component" value="Unassembled WGS sequence"/>
</dbReference>
<feature type="compositionally biased region" description="Polar residues" evidence="1">
    <location>
        <begin position="27"/>
        <end position="39"/>
    </location>
</feature>
<dbReference type="VEuPathDB" id="FungiDB:SCHCODRAFT_02742177"/>
<feature type="region of interest" description="Disordered" evidence="1">
    <location>
        <begin position="243"/>
        <end position="275"/>
    </location>
</feature>
<dbReference type="HOGENOM" id="CLU_943839_0_0_1"/>
<organism evidence="3">
    <name type="scientific">Schizophyllum commune (strain H4-8 / FGSC 9210)</name>
    <name type="common">Split gill fungus</name>
    <dbReference type="NCBI Taxonomy" id="578458"/>
    <lineage>
        <taxon>Eukaryota</taxon>
        <taxon>Fungi</taxon>
        <taxon>Dikarya</taxon>
        <taxon>Basidiomycota</taxon>
        <taxon>Agaricomycotina</taxon>
        <taxon>Agaricomycetes</taxon>
        <taxon>Agaricomycetidae</taxon>
        <taxon>Agaricales</taxon>
        <taxon>Schizophyllaceae</taxon>
        <taxon>Schizophyllum</taxon>
    </lineage>
</organism>
<evidence type="ECO:0000256" key="1">
    <source>
        <dbReference type="SAM" id="MobiDB-lite"/>
    </source>
</evidence>
<name>D8PUQ7_SCHCM</name>
<feature type="compositionally biased region" description="Polar residues" evidence="1">
    <location>
        <begin position="92"/>
        <end position="111"/>
    </location>
</feature>
<proteinExistence type="predicted"/>
<dbReference type="AlphaFoldDB" id="D8PUQ7"/>
<dbReference type="InParanoid" id="D8PUQ7"/>
<protein>
    <submittedName>
        <fullName evidence="2">Uncharacterized protein</fullName>
    </submittedName>
</protein>
<gene>
    <name evidence="2" type="ORF">SCHCODRAFT_106318</name>
</gene>
<keyword evidence="3" id="KW-1185">Reference proteome</keyword>
<accession>D8PUQ7</accession>
<feature type="non-terminal residue" evidence="2">
    <location>
        <position position="295"/>
    </location>
</feature>
<evidence type="ECO:0000313" key="3">
    <source>
        <dbReference type="Proteomes" id="UP000007431"/>
    </source>
</evidence>
<feature type="region of interest" description="Disordered" evidence="1">
    <location>
        <begin position="92"/>
        <end position="122"/>
    </location>
</feature>
<reference evidence="2 3" key="1">
    <citation type="journal article" date="2010" name="Nat. Biotechnol.">
        <title>Genome sequence of the model mushroom Schizophyllum commune.</title>
        <authorList>
            <person name="Ohm R.A."/>
            <person name="de Jong J.F."/>
            <person name="Lugones L.G."/>
            <person name="Aerts A."/>
            <person name="Kothe E."/>
            <person name="Stajich J.E."/>
            <person name="de Vries R.P."/>
            <person name="Record E."/>
            <person name="Levasseur A."/>
            <person name="Baker S.E."/>
            <person name="Bartholomew K.A."/>
            <person name="Coutinho P.M."/>
            <person name="Erdmann S."/>
            <person name="Fowler T.J."/>
            <person name="Gathman A.C."/>
            <person name="Lombard V."/>
            <person name="Henrissat B."/>
            <person name="Knabe N."/>
            <person name="Kuees U."/>
            <person name="Lilly W.W."/>
            <person name="Lindquist E."/>
            <person name="Lucas S."/>
            <person name="Magnuson J.K."/>
            <person name="Piumi F."/>
            <person name="Raudaskoski M."/>
            <person name="Salamov A."/>
            <person name="Schmutz J."/>
            <person name="Schwarze F.W.M.R."/>
            <person name="vanKuyk P.A."/>
            <person name="Horton J.S."/>
            <person name="Grigoriev I.V."/>
            <person name="Woesten H.A.B."/>
        </authorList>
    </citation>
    <scope>NUCLEOTIDE SEQUENCE [LARGE SCALE GENOMIC DNA]</scope>
    <source>
        <strain evidence="3">H4-8 / FGSC 9210</strain>
    </source>
</reference>
<evidence type="ECO:0000313" key="2">
    <source>
        <dbReference type="EMBL" id="EFJ00622.1"/>
    </source>
</evidence>